<accession>A0AAP0KWB5</accession>
<evidence type="ECO:0000313" key="3">
    <source>
        <dbReference type="Proteomes" id="UP001419268"/>
    </source>
</evidence>
<keyword evidence="1" id="KW-0175">Coiled coil</keyword>
<sequence length="130" mass="15468">MARVMARPIWFGLAMVSLFGFFTYMRLWSIHSDFSHADTDLIRKQFDLANREAMDESAEWRFKYDEEVERAAKCVKDLIQAKEALDKKVEDFDRISQEMADLEKEKSELLDQVKILMEELENEKSRCSFR</sequence>
<dbReference type="EMBL" id="JBBNAG010000002">
    <property type="protein sequence ID" value="KAK9158384.1"/>
    <property type="molecule type" value="Genomic_DNA"/>
</dbReference>
<protein>
    <submittedName>
        <fullName evidence="2">Uncharacterized protein</fullName>
    </submittedName>
</protein>
<evidence type="ECO:0000313" key="2">
    <source>
        <dbReference type="EMBL" id="KAK9158384.1"/>
    </source>
</evidence>
<dbReference type="AlphaFoldDB" id="A0AAP0KWB5"/>
<reference evidence="2 3" key="1">
    <citation type="submission" date="2024-01" db="EMBL/GenBank/DDBJ databases">
        <title>Genome assemblies of Stephania.</title>
        <authorList>
            <person name="Yang L."/>
        </authorList>
    </citation>
    <scope>NUCLEOTIDE SEQUENCE [LARGE SCALE GENOMIC DNA]</scope>
    <source>
        <strain evidence="2">JXDWG</strain>
        <tissue evidence="2">Leaf</tissue>
    </source>
</reference>
<organism evidence="2 3">
    <name type="scientific">Stephania cephalantha</name>
    <dbReference type="NCBI Taxonomy" id="152367"/>
    <lineage>
        <taxon>Eukaryota</taxon>
        <taxon>Viridiplantae</taxon>
        <taxon>Streptophyta</taxon>
        <taxon>Embryophyta</taxon>
        <taxon>Tracheophyta</taxon>
        <taxon>Spermatophyta</taxon>
        <taxon>Magnoliopsida</taxon>
        <taxon>Ranunculales</taxon>
        <taxon>Menispermaceae</taxon>
        <taxon>Menispermoideae</taxon>
        <taxon>Cissampelideae</taxon>
        <taxon>Stephania</taxon>
    </lineage>
</organism>
<comment type="caution">
    <text evidence="2">The sequence shown here is derived from an EMBL/GenBank/DDBJ whole genome shotgun (WGS) entry which is preliminary data.</text>
</comment>
<proteinExistence type="predicted"/>
<name>A0AAP0KWB5_9MAGN</name>
<dbReference type="Proteomes" id="UP001419268">
    <property type="component" value="Unassembled WGS sequence"/>
</dbReference>
<dbReference type="PANTHER" id="PTHR37215:SF1">
    <property type="entry name" value="ACYL-COA-BINDING DOMAIN PROTEIN"/>
    <property type="match status" value="1"/>
</dbReference>
<feature type="coiled-coil region" evidence="1">
    <location>
        <begin position="85"/>
        <end position="126"/>
    </location>
</feature>
<gene>
    <name evidence="2" type="ORF">Scep_004958</name>
</gene>
<dbReference type="PANTHER" id="PTHR37215">
    <property type="entry name" value="ACYL-COA-BINDING DOMAIN PROTEIN"/>
    <property type="match status" value="1"/>
</dbReference>
<keyword evidence="3" id="KW-1185">Reference proteome</keyword>
<evidence type="ECO:0000256" key="1">
    <source>
        <dbReference type="SAM" id="Coils"/>
    </source>
</evidence>